<feature type="region of interest" description="Disordered" evidence="1">
    <location>
        <begin position="297"/>
        <end position="387"/>
    </location>
</feature>
<organism evidence="3">
    <name type="scientific">Tanacetum cinerariifolium</name>
    <name type="common">Dalmatian daisy</name>
    <name type="synonym">Chrysanthemum cinerariifolium</name>
    <dbReference type="NCBI Taxonomy" id="118510"/>
    <lineage>
        <taxon>Eukaryota</taxon>
        <taxon>Viridiplantae</taxon>
        <taxon>Streptophyta</taxon>
        <taxon>Embryophyta</taxon>
        <taxon>Tracheophyta</taxon>
        <taxon>Spermatophyta</taxon>
        <taxon>Magnoliopsida</taxon>
        <taxon>eudicotyledons</taxon>
        <taxon>Gunneridae</taxon>
        <taxon>Pentapetalae</taxon>
        <taxon>asterids</taxon>
        <taxon>campanulids</taxon>
        <taxon>Asterales</taxon>
        <taxon>Asteraceae</taxon>
        <taxon>Asteroideae</taxon>
        <taxon>Anthemideae</taxon>
        <taxon>Anthemidinae</taxon>
        <taxon>Tanacetum</taxon>
    </lineage>
</organism>
<feature type="compositionally biased region" description="Basic and acidic residues" evidence="1">
    <location>
        <begin position="445"/>
        <end position="454"/>
    </location>
</feature>
<name>A0A6L2MH35_TANCI</name>
<dbReference type="InterPro" id="IPR013103">
    <property type="entry name" value="RVT_2"/>
</dbReference>
<evidence type="ECO:0000256" key="1">
    <source>
        <dbReference type="SAM" id="MobiDB-lite"/>
    </source>
</evidence>
<reference evidence="3" key="1">
    <citation type="journal article" date="2019" name="Sci. Rep.">
        <title>Draft genome of Tanacetum cinerariifolium, the natural source of mosquito coil.</title>
        <authorList>
            <person name="Yamashiro T."/>
            <person name="Shiraishi A."/>
            <person name="Satake H."/>
            <person name="Nakayama K."/>
        </authorList>
    </citation>
    <scope>NUCLEOTIDE SEQUENCE</scope>
</reference>
<feature type="region of interest" description="Disordered" evidence="1">
    <location>
        <begin position="211"/>
        <end position="268"/>
    </location>
</feature>
<feature type="compositionally biased region" description="Acidic residues" evidence="1">
    <location>
        <begin position="329"/>
        <end position="344"/>
    </location>
</feature>
<evidence type="ECO:0000259" key="2">
    <source>
        <dbReference type="Pfam" id="PF07727"/>
    </source>
</evidence>
<sequence>MDVKKAFLNGILREEVYVNQPDGFVDKENLNHVYKLKKALYGLKQAPRAWYDLLLKFLLSQAFSKGIVDPTLFIRRHKGKIFFCNPVDTLMVEKSKLDEDPQEKAVDPTHNHGMVGTLIIMDTTKAQQIALDDALVALSKHLPKLPGQKFEDPLFEEEILSFNRDLGHTREIKDTQIYGAILPDELINQEMLDSKAYKEYYAVASRAEPPKAKTKYKKKADKPVTPSKSKSAPVAKGTRLKTPTKVTQSGKKRRPASKPKEKGLVVQSEVALTETKQINLATKKSKKDFQMSYTSGLGDGVNIQTKVPDEQQQKVTGTNEGAGVKQRDDEEEEEKEKADDDEVSSDQRVYTPPDHQLTDEEENQEGNDKVKEGEEEQEEEEEEEELYEDLNINLQRSDAGMTDAQQENVQANQVMKDTHVTLTTVCNKDEMIKTRMKSPPLDQTEGGREGDQAKKLSHPKYQHIRKKHGEKGNDLEDQPHHEFNTGYDVVVPITQMAQAAGIQSLFNEFVATPIDFSAFIMHRFKIDNMTQEVLTGPTYDLIKGTCKSVMELEDHLEDVHKATNDRLDWHNPEGKLYPHDLSKPLPLIQNERGHQVISWDYFINNDLGYLKAVSRIWSSEKVFYGKHAYCGTYHWGLKRQKFYGFASNMETSKDVYSKNQIILVTSLKIMKYFGYNHLEEIIVRRQDDQLYKFREGDFKRLRRQDIEDMLLLLVQSKMSNLNLEERYALNVALRMFTRRIFIQERVEDLQLGVESYQKKINLTRPDTCRLDLRRMTPYTAYPDIQGIIYEDEMNRMRIDELHKFSDGTLNHIRIALNDIVTGIEMDYLPKRK</sequence>
<evidence type="ECO:0000313" key="3">
    <source>
        <dbReference type="EMBL" id="GEU73040.1"/>
    </source>
</evidence>
<proteinExistence type="predicted"/>
<feature type="compositionally biased region" description="Basic residues" evidence="1">
    <location>
        <begin position="455"/>
        <end position="469"/>
    </location>
</feature>
<accession>A0A6L2MH35</accession>
<dbReference type="AlphaFoldDB" id="A0A6L2MH35"/>
<protein>
    <submittedName>
        <fullName evidence="3">Copia protein</fullName>
    </submittedName>
</protein>
<gene>
    <name evidence="3" type="ORF">Tci_045018</name>
</gene>
<dbReference type="EMBL" id="BKCJ010006613">
    <property type="protein sequence ID" value="GEU73040.1"/>
    <property type="molecule type" value="Genomic_DNA"/>
</dbReference>
<feature type="region of interest" description="Disordered" evidence="1">
    <location>
        <begin position="437"/>
        <end position="479"/>
    </location>
</feature>
<feature type="compositionally biased region" description="Basic and acidic residues" evidence="1">
    <location>
        <begin position="470"/>
        <end position="479"/>
    </location>
</feature>
<feature type="compositionally biased region" description="Acidic residues" evidence="1">
    <location>
        <begin position="373"/>
        <end position="387"/>
    </location>
</feature>
<dbReference type="Pfam" id="PF07727">
    <property type="entry name" value="RVT_2"/>
    <property type="match status" value="1"/>
</dbReference>
<comment type="caution">
    <text evidence="3">The sequence shown here is derived from an EMBL/GenBank/DDBJ whole genome shotgun (WGS) entry which is preliminary data.</text>
</comment>
<feature type="domain" description="Reverse transcriptase Ty1/copia-type" evidence="2">
    <location>
        <begin position="1"/>
        <end position="95"/>
    </location>
</feature>